<dbReference type="CDD" id="cd23509">
    <property type="entry name" value="Gnk2-like"/>
    <property type="match status" value="2"/>
</dbReference>
<dbReference type="InterPro" id="IPR002902">
    <property type="entry name" value="GNK2"/>
</dbReference>
<feature type="chain" id="PRO_5040461107" description="Gnk2-homologous domain-containing protein" evidence="3">
    <location>
        <begin position="28"/>
        <end position="288"/>
    </location>
</feature>
<evidence type="ECO:0000256" key="3">
    <source>
        <dbReference type="SAM" id="SignalP"/>
    </source>
</evidence>
<evidence type="ECO:0000313" key="6">
    <source>
        <dbReference type="Proteomes" id="UP001153076"/>
    </source>
</evidence>
<proteinExistence type="predicted"/>
<evidence type="ECO:0000313" key="5">
    <source>
        <dbReference type="EMBL" id="KAJ8442264.1"/>
    </source>
</evidence>
<dbReference type="Proteomes" id="UP001153076">
    <property type="component" value="Unassembled WGS sequence"/>
</dbReference>
<keyword evidence="6" id="KW-1185">Reference proteome</keyword>
<reference evidence="5" key="1">
    <citation type="submission" date="2022-04" db="EMBL/GenBank/DDBJ databases">
        <title>Carnegiea gigantea Genome sequencing and assembly v2.</title>
        <authorList>
            <person name="Copetti D."/>
            <person name="Sanderson M.J."/>
            <person name="Burquez A."/>
            <person name="Wojciechowski M.F."/>
        </authorList>
    </citation>
    <scope>NUCLEOTIDE SEQUENCE</scope>
    <source>
        <strain evidence="5">SGP5-SGP5p</strain>
        <tissue evidence="5">Aerial part</tissue>
    </source>
</reference>
<dbReference type="Gene3D" id="3.30.430.20">
    <property type="entry name" value="Gnk2 domain, C-X8-C-X2-C motif"/>
    <property type="match status" value="2"/>
</dbReference>
<dbReference type="PANTHER" id="PTHR32099:SF71">
    <property type="entry name" value="CYSTEINE-RICH REPEAT SECRETORY PROTEIN 7"/>
    <property type="match status" value="1"/>
</dbReference>
<dbReference type="EMBL" id="JAKOGI010000143">
    <property type="protein sequence ID" value="KAJ8442264.1"/>
    <property type="molecule type" value="Genomic_DNA"/>
</dbReference>
<keyword evidence="1 3" id="KW-0732">Signal</keyword>
<dbReference type="PANTHER" id="PTHR32099">
    <property type="entry name" value="CYSTEINE-RICH REPEAT SECRETORY PROTEIN"/>
    <property type="match status" value="1"/>
</dbReference>
<dbReference type="InterPro" id="IPR038408">
    <property type="entry name" value="GNK2_sf"/>
</dbReference>
<protein>
    <recommendedName>
        <fullName evidence="4">Gnk2-homologous domain-containing protein</fullName>
    </recommendedName>
</protein>
<keyword evidence="2" id="KW-0677">Repeat</keyword>
<evidence type="ECO:0000256" key="1">
    <source>
        <dbReference type="ARBA" id="ARBA00022729"/>
    </source>
</evidence>
<accession>A0A9Q1KEZ1</accession>
<sequence>MKYFLHRKTEAFPVIFIFMCLFSSKLAASSKDFSIKTVCRGNPITWNLTYQSNVASLLSELASKSSTSNQPLRTYSNATVGKVPDMAYGSHLCRGDLDAQLCHDCVVNVTQALSKEQATYECFGFDDQCMVQYADHPIYSLYRKGFVLSYGGIGGIIPNYEHYNKTLSMSITELVKEAALGQWTRTNFATRVANVTGSNEKIYTLVQCSPDISAMNCSSCLADLYSYVPARCCGPTSGAYVNHANCMLMYNNQSFFGGGHAPDDHSGAHGGFVSFPFHPAQLGKTNGE</sequence>
<gene>
    <name evidence="5" type="ORF">Cgig2_011187</name>
</gene>
<name>A0A9Q1KEZ1_9CARY</name>
<organism evidence="5 6">
    <name type="scientific">Carnegiea gigantea</name>
    <dbReference type="NCBI Taxonomy" id="171969"/>
    <lineage>
        <taxon>Eukaryota</taxon>
        <taxon>Viridiplantae</taxon>
        <taxon>Streptophyta</taxon>
        <taxon>Embryophyta</taxon>
        <taxon>Tracheophyta</taxon>
        <taxon>Spermatophyta</taxon>
        <taxon>Magnoliopsida</taxon>
        <taxon>eudicotyledons</taxon>
        <taxon>Gunneridae</taxon>
        <taxon>Pentapetalae</taxon>
        <taxon>Caryophyllales</taxon>
        <taxon>Cactineae</taxon>
        <taxon>Cactaceae</taxon>
        <taxon>Cactoideae</taxon>
        <taxon>Echinocereeae</taxon>
        <taxon>Carnegiea</taxon>
    </lineage>
</organism>
<feature type="domain" description="Gnk2-homologous" evidence="4">
    <location>
        <begin position="145"/>
        <end position="255"/>
    </location>
</feature>
<evidence type="ECO:0000256" key="2">
    <source>
        <dbReference type="ARBA" id="ARBA00022737"/>
    </source>
</evidence>
<dbReference type="AlphaFoldDB" id="A0A9Q1KEZ1"/>
<dbReference type="PROSITE" id="PS51473">
    <property type="entry name" value="GNK2"/>
    <property type="match status" value="2"/>
</dbReference>
<dbReference type="OrthoDB" id="688481at2759"/>
<comment type="caution">
    <text evidence="5">The sequence shown here is derived from an EMBL/GenBank/DDBJ whole genome shotgun (WGS) entry which is preliminary data.</text>
</comment>
<evidence type="ECO:0000259" key="4">
    <source>
        <dbReference type="PROSITE" id="PS51473"/>
    </source>
</evidence>
<dbReference type="Pfam" id="PF01657">
    <property type="entry name" value="Stress-antifung"/>
    <property type="match status" value="2"/>
</dbReference>
<feature type="domain" description="Gnk2-homologous" evidence="4">
    <location>
        <begin position="32"/>
        <end position="138"/>
    </location>
</feature>
<feature type="signal peptide" evidence="3">
    <location>
        <begin position="1"/>
        <end position="27"/>
    </location>
</feature>